<evidence type="ECO:0008006" key="4">
    <source>
        <dbReference type="Google" id="ProtNLM"/>
    </source>
</evidence>
<feature type="signal peptide" evidence="1">
    <location>
        <begin position="1"/>
        <end position="16"/>
    </location>
</feature>
<proteinExistence type="predicted"/>
<dbReference type="Proteomes" id="UP000002035">
    <property type="component" value="Unassembled WGS sequence"/>
</dbReference>
<dbReference type="RefSeq" id="XP_002844596.1">
    <property type="nucleotide sequence ID" value="XM_002844550.1"/>
</dbReference>
<dbReference type="EMBL" id="DS995706">
    <property type="protein sequence ID" value="EEQ33741.1"/>
    <property type="molecule type" value="Genomic_DNA"/>
</dbReference>
<evidence type="ECO:0000256" key="1">
    <source>
        <dbReference type="SAM" id="SignalP"/>
    </source>
</evidence>
<evidence type="ECO:0000313" key="2">
    <source>
        <dbReference type="EMBL" id="EEQ33741.1"/>
    </source>
</evidence>
<gene>
    <name evidence="2" type="ORF">MCYG_06560</name>
</gene>
<organism evidence="2 3">
    <name type="scientific">Arthroderma otae (strain ATCC MYA-4605 / CBS 113480)</name>
    <name type="common">Microsporum canis</name>
    <dbReference type="NCBI Taxonomy" id="554155"/>
    <lineage>
        <taxon>Eukaryota</taxon>
        <taxon>Fungi</taxon>
        <taxon>Dikarya</taxon>
        <taxon>Ascomycota</taxon>
        <taxon>Pezizomycotina</taxon>
        <taxon>Eurotiomycetes</taxon>
        <taxon>Eurotiomycetidae</taxon>
        <taxon>Onygenales</taxon>
        <taxon>Arthrodermataceae</taxon>
        <taxon>Microsporum</taxon>
    </lineage>
</organism>
<dbReference type="OrthoDB" id="5356630at2759"/>
<reference evidence="3" key="1">
    <citation type="journal article" date="2012" name="MBio">
        <title>Comparative genome analysis of Trichophyton rubrum and related dermatophytes reveals candidate genes involved in infection.</title>
        <authorList>
            <person name="Martinez D.A."/>
            <person name="Oliver B.G."/>
            <person name="Graeser Y."/>
            <person name="Goldberg J.M."/>
            <person name="Li W."/>
            <person name="Martinez-Rossi N.M."/>
            <person name="Monod M."/>
            <person name="Shelest E."/>
            <person name="Barton R.C."/>
            <person name="Birch E."/>
            <person name="Brakhage A.A."/>
            <person name="Chen Z."/>
            <person name="Gurr S.J."/>
            <person name="Heiman D."/>
            <person name="Heitman J."/>
            <person name="Kosti I."/>
            <person name="Rossi A."/>
            <person name="Saif S."/>
            <person name="Samalova M."/>
            <person name="Saunders C.W."/>
            <person name="Shea T."/>
            <person name="Summerbell R.C."/>
            <person name="Xu J."/>
            <person name="Young S."/>
            <person name="Zeng Q."/>
            <person name="Birren B.W."/>
            <person name="Cuomo C.A."/>
            <person name="White T.C."/>
        </authorList>
    </citation>
    <scope>NUCLEOTIDE SEQUENCE [LARGE SCALE GENOMIC DNA]</scope>
    <source>
        <strain evidence="3">ATCC MYA-4605 / CBS 113480</strain>
    </source>
</reference>
<feature type="chain" id="PRO_5002949691" description="Ubiquitin 3 binding protein But2 C-terminal domain-containing protein" evidence="1">
    <location>
        <begin position="17"/>
        <end position="186"/>
    </location>
</feature>
<keyword evidence="1" id="KW-0732">Signal</keyword>
<keyword evidence="3" id="KW-1185">Reference proteome</keyword>
<dbReference type="eggNOG" id="ENOG502SUA7">
    <property type="taxonomic scope" value="Eukaryota"/>
</dbReference>
<accession>C5FV07</accession>
<dbReference type="VEuPathDB" id="FungiDB:MCYG_06560"/>
<sequence length="186" mass="20630">MKITALIVSAAAVVLAAPAAKSSNPEIEARNNQFISPKDTFLHYINTGVTNQDVYGKPLVVKNGKAAEETSAVVTFQFGSSYNHRRCRLRFDTSPGDVSKGSQQLDVFSVINPPTWPIQRPFSRDQHRGRIYVTVPGSAQWVQGYNGYPEFDCPVNQLIGYEFVGVYDYDIVDWRAGSTGPRIEVL</sequence>
<evidence type="ECO:0000313" key="3">
    <source>
        <dbReference type="Proteomes" id="UP000002035"/>
    </source>
</evidence>
<dbReference type="AlphaFoldDB" id="C5FV07"/>
<dbReference type="GeneID" id="9222371"/>
<dbReference type="HOGENOM" id="CLU_090026_0_0_1"/>
<protein>
    <recommendedName>
        <fullName evidence="4">Ubiquitin 3 binding protein But2 C-terminal domain-containing protein</fullName>
    </recommendedName>
</protein>
<name>C5FV07_ARTOC</name>
<dbReference type="OMA" id="INPPTWP"/>